<dbReference type="Pfam" id="PF00128">
    <property type="entry name" value="Alpha-amylase"/>
    <property type="match status" value="1"/>
</dbReference>
<organism evidence="13 14">
    <name type="scientific">Magnetovibrio blakemorei</name>
    <dbReference type="NCBI Taxonomy" id="28181"/>
    <lineage>
        <taxon>Bacteria</taxon>
        <taxon>Pseudomonadati</taxon>
        <taxon>Pseudomonadota</taxon>
        <taxon>Alphaproteobacteria</taxon>
        <taxon>Rhodospirillales</taxon>
        <taxon>Magnetovibrionaceae</taxon>
        <taxon>Magnetovibrio</taxon>
    </lineage>
</organism>
<keyword evidence="9 10" id="KW-0119">Carbohydrate metabolism</keyword>
<dbReference type="PANTHER" id="PTHR43651">
    <property type="entry name" value="1,4-ALPHA-GLUCAN-BRANCHING ENZYME"/>
    <property type="match status" value="1"/>
</dbReference>
<dbReference type="CDD" id="cd02855">
    <property type="entry name" value="E_set_GBE_prok_N"/>
    <property type="match status" value="1"/>
</dbReference>
<dbReference type="EC" id="2.4.1.18" evidence="10"/>
<dbReference type="SMART" id="SM00642">
    <property type="entry name" value="Aamy"/>
    <property type="match status" value="1"/>
</dbReference>
<dbReference type="GO" id="GO:0005978">
    <property type="term" value="P:glycogen biosynthetic process"/>
    <property type="evidence" value="ECO:0007669"/>
    <property type="project" value="UniProtKB-UniRule"/>
</dbReference>
<keyword evidence="7 10" id="KW-0808">Transferase</keyword>
<dbReference type="NCBIfam" id="NF003811">
    <property type="entry name" value="PRK05402.1"/>
    <property type="match status" value="1"/>
</dbReference>
<dbReference type="InterPro" id="IPR017853">
    <property type="entry name" value="GH"/>
</dbReference>
<evidence type="ECO:0000256" key="9">
    <source>
        <dbReference type="ARBA" id="ARBA00023277"/>
    </source>
</evidence>
<evidence type="ECO:0000256" key="6">
    <source>
        <dbReference type="ARBA" id="ARBA00022676"/>
    </source>
</evidence>
<dbReference type="GO" id="GO:0004553">
    <property type="term" value="F:hydrolase activity, hydrolyzing O-glycosyl compounds"/>
    <property type="evidence" value="ECO:0007669"/>
    <property type="project" value="InterPro"/>
</dbReference>
<dbReference type="FunFam" id="2.60.40.1180:FF:000002">
    <property type="entry name" value="1,4-alpha-glucan branching enzyme GlgB"/>
    <property type="match status" value="1"/>
</dbReference>
<dbReference type="InterPro" id="IPR006407">
    <property type="entry name" value="GlgB"/>
</dbReference>
<evidence type="ECO:0000313" key="13">
    <source>
        <dbReference type="EMBL" id="OEJ66217.1"/>
    </source>
</evidence>
<dbReference type="NCBIfam" id="NF008967">
    <property type="entry name" value="PRK12313.1"/>
    <property type="match status" value="1"/>
</dbReference>
<comment type="caution">
    <text evidence="13">The sequence shown here is derived from an EMBL/GenBank/DDBJ whole genome shotgun (WGS) entry which is preliminary data.</text>
</comment>
<dbReference type="GO" id="GO:0003844">
    <property type="term" value="F:1,4-alpha-glucan branching enzyme activity"/>
    <property type="evidence" value="ECO:0007669"/>
    <property type="project" value="UniProtKB-UniRule"/>
</dbReference>
<comment type="similarity">
    <text evidence="4 10">Belongs to the glycosyl hydrolase 13 family. GlgB subfamily.</text>
</comment>
<dbReference type="SUPFAM" id="SSF51445">
    <property type="entry name" value="(Trans)glycosidases"/>
    <property type="match status" value="1"/>
</dbReference>
<keyword evidence="8 10" id="KW-0320">Glycogen biosynthesis</keyword>
<dbReference type="Proteomes" id="UP000095347">
    <property type="component" value="Unassembled WGS sequence"/>
</dbReference>
<comment type="pathway">
    <text evidence="3 10">Glycan biosynthesis; glycogen biosynthesis.</text>
</comment>
<dbReference type="AlphaFoldDB" id="A0A1E5Q654"/>
<sequence length="740" mass="83257">MKQGPYDSATLAIVNADHYDPFSYLGMHGGGKSGVDVRAFLPYAQGVDLVDAVTGDVVAPMVRTHPAGLFSVHLASHKVRFAYRLKVTSGDSVHVLDDPYAFAPVLGEVDIHLLSEGTHYRTFDKLGAHVVEVDGVSGVLFAVWAPNARRVSVVGSFNNWDGRCHSMRLHPSCGIWEIFIPGLGAGALYKFEIKAQDGRLLPLKADPYAAFMEQAPGTASIVYDLDGYTWSDDAWMKQRAETGRCEDPISIYEVHLGSWRRNPEEGLRSLSYLELADELVPYVKDMGFTHIELLPVSEYPFEGSWGYQPIGLFAPTSRFGPPNDFRVFVDRCHEAGIGVILDWVVGHFPEDTHGLGQFDGTHLYEHADPRLGRHADWGTLIYNFGRTEVSNYLIANALFWLETYHIDGLRVDAVASMLYLNYSREEGQWLPNKYGGNENLEAIAFLKRMNEQVYSLYPGAFTIAEESTAWPMVSRPTYVGGLGFGFKWNMGWMHDTLDYIAFDPIYRKFHHDDLTFGLLYAFQENFVLPISHDEVVHGKGSLLGRMPGDVWQQFANMRAYLAFMYTHPGKKLLFMGCEFAQGREWDHDDSLDWHLIGDKRHRGVQTLVRDLNHLYRDQPSLHHHDNKPEGFSWVECHDYGRSILAFRRHGLDDVDDIFVVCNFTPMVREDYRLGVPFAGAYREVFNSDSSHYGGSNVGNSGLVNTQDVSAHGQACSLALTLPPLAVIVLRREDLKLGQGD</sequence>
<dbReference type="InterPro" id="IPR004193">
    <property type="entry name" value="Glyco_hydro_13_N"/>
</dbReference>
<comment type="catalytic activity">
    <reaction evidence="1 10">
        <text>Transfers a segment of a (1-&gt;4)-alpha-D-glucan chain to a primary hydroxy group in a similar glucan chain.</text>
        <dbReference type="EC" id="2.4.1.18"/>
    </reaction>
</comment>
<dbReference type="InterPro" id="IPR006047">
    <property type="entry name" value="GH13_cat_dom"/>
</dbReference>
<dbReference type="InterPro" id="IPR044143">
    <property type="entry name" value="GlgB_N_E_set_prok"/>
</dbReference>
<dbReference type="GO" id="GO:0043169">
    <property type="term" value="F:cation binding"/>
    <property type="evidence" value="ECO:0007669"/>
    <property type="project" value="InterPro"/>
</dbReference>
<dbReference type="UniPathway" id="UPA00164"/>
<accession>A0A1E5Q654</accession>
<evidence type="ECO:0000259" key="12">
    <source>
        <dbReference type="SMART" id="SM00642"/>
    </source>
</evidence>
<evidence type="ECO:0000256" key="8">
    <source>
        <dbReference type="ARBA" id="ARBA00023056"/>
    </source>
</evidence>
<dbReference type="Gene3D" id="2.60.40.10">
    <property type="entry name" value="Immunoglobulins"/>
    <property type="match status" value="2"/>
</dbReference>
<evidence type="ECO:0000256" key="2">
    <source>
        <dbReference type="ARBA" id="ARBA00002953"/>
    </source>
</evidence>
<comment type="subunit">
    <text evidence="10">Monomer.</text>
</comment>
<dbReference type="SUPFAM" id="SSF51011">
    <property type="entry name" value="Glycosyl hydrolase domain"/>
    <property type="match status" value="1"/>
</dbReference>
<dbReference type="FunFam" id="2.60.40.10:FF:000169">
    <property type="entry name" value="1,4-alpha-glucan branching enzyme GlgB"/>
    <property type="match status" value="1"/>
</dbReference>
<dbReference type="RefSeq" id="WP_069958422.1">
    <property type="nucleotide sequence ID" value="NZ_MCGG01000036.1"/>
</dbReference>
<keyword evidence="5 10" id="KW-0321">Glycogen metabolism</keyword>
<name>A0A1E5Q654_9PROT</name>
<evidence type="ECO:0000256" key="4">
    <source>
        <dbReference type="ARBA" id="ARBA00009000"/>
    </source>
</evidence>
<keyword evidence="14" id="KW-1185">Reference proteome</keyword>
<reference evidence="14" key="1">
    <citation type="submission" date="2016-07" db="EMBL/GenBank/DDBJ databases">
        <authorList>
            <person name="Florea S."/>
            <person name="Webb J.S."/>
            <person name="Jaromczyk J."/>
            <person name="Schardl C.L."/>
        </authorList>
    </citation>
    <scope>NUCLEOTIDE SEQUENCE [LARGE SCALE GENOMIC DNA]</scope>
    <source>
        <strain evidence="14">MV-1</strain>
    </source>
</reference>
<dbReference type="EMBL" id="MCGG01000036">
    <property type="protein sequence ID" value="OEJ66217.1"/>
    <property type="molecule type" value="Genomic_DNA"/>
</dbReference>
<evidence type="ECO:0000256" key="11">
    <source>
        <dbReference type="PIRSR" id="PIRSR000463-1"/>
    </source>
</evidence>
<dbReference type="PIRSF" id="PIRSF000463">
    <property type="entry name" value="GlgB"/>
    <property type="match status" value="1"/>
</dbReference>
<feature type="active site" description="Nucleophile" evidence="10 11">
    <location>
        <position position="412"/>
    </location>
</feature>
<protein>
    <recommendedName>
        <fullName evidence="10">1,4-alpha-glucan branching enzyme GlgB</fullName>
        <ecNumber evidence="10">2.4.1.18</ecNumber>
    </recommendedName>
    <alternativeName>
        <fullName evidence="10">1,4-alpha-D-glucan:1,4-alpha-D-glucan 6-glucosyl-transferase</fullName>
    </alternativeName>
    <alternativeName>
        <fullName evidence="10">Alpha-(1-&gt;4)-glucan branching enzyme</fullName>
    </alternativeName>
    <alternativeName>
        <fullName evidence="10">Glycogen branching enzyme</fullName>
        <shortName evidence="10">BE</shortName>
    </alternativeName>
</protein>
<dbReference type="SUPFAM" id="SSF81296">
    <property type="entry name" value="E set domains"/>
    <property type="match status" value="1"/>
</dbReference>
<dbReference type="InterPro" id="IPR013783">
    <property type="entry name" value="Ig-like_fold"/>
</dbReference>
<dbReference type="InterPro" id="IPR054169">
    <property type="entry name" value="GlgB_N"/>
</dbReference>
<dbReference type="InterPro" id="IPR037439">
    <property type="entry name" value="Branching_enzy"/>
</dbReference>
<dbReference type="PANTHER" id="PTHR43651:SF3">
    <property type="entry name" value="1,4-ALPHA-GLUCAN-BRANCHING ENZYME"/>
    <property type="match status" value="1"/>
</dbReference>
<evidence type="ECO:0000256" key="10">
    <source>
        <dbReference type="HAMAP-Rule" id="MF_00685"/>
    </source>
</evidence>
<dbReference type="Pfam" id="PF22019">
    <property type="entry name" value="GlgB_N"/>
    <property type="match status" value="1"/>
</dbReference>
<dbReference type="STRING" id="28181.BEN30_12550"/>
<dbReference type="Gene3D" id="3.20.20.80">
    <property type="entry name" value="Glycosidases"/>
    <property type="match status" value="1"/>
</dbReference>
<dbReference type="GO" id="GO:0005829">
    <property type="term" value="C:cytosol"/>
    <property type="evidence" value="ECO:0007669"/>
    <property type="project" value="TreeGrafter"/>
</dbReference>
<evidence type="ECO:0000313" key="14">
    <source>
        <dbReference type="Proteomes" id="UP000095347"/>
    </source>
</evidence>
<dbReference type="Gene3D" id="2.60.40.1180">
    <property type="entry name" value="Golgi alpha-mannosidase II"/>
    <property type="match status" value="1"/>
</dbReference>
<proteinExistence type="inferred from homology"/>
<dbReference type="InterPro" id="IPR014756">
    <property type="entry name" value="Ig_E-set"/>
</dbReference>
<evidence type="ECO:0000256" key="3">
    <source>
        <dbReference type="ARBA" id="ARBA00004964"/>
    </source>
</evidence>
<gene>
    <name evidence="10" type="primary">glgB</name>
    <name evidence="13" type="ORF">BEN30_12550</name>
</gene>
<comment type="function">
    <text evidence="2 10">Catalyzes the formation of the alpha-1,6-glucosidic linkages in glycogen by scission of a 1,4-alpha-linked oligosaccharide from growing alpha-1,4-glucan chains and the subsequent attachment of the oligosaccharide to the alpha-1,6 position.</text>
</comment>
<evidence type="ECO:0000256" key="1">
    <source>
        <dbReference type="ARBA" id="ARBA00000826"/>
    </source>
</evidence>
<dbReference type="FunFam" id="3.20.20.80:FF:000003">
    <property type="entry name" value="1,4-alpha-glucan branching enzyme GlgB"/>
    <property type="match status" value="1"/>
</dbReference>
<dbReference type="HAMAP" id="MF_00685">
    <property type="entry name" value="GlgB"/>
    <property type="match status" value="1"/>
</dbReference>
<dbReference type="OrthoDB" id="9800174at2"/>
<evidence type="ECO:0000256" key="7">
    <source>
        <dbReference type="ARBA" id="ARBA00022679"/>
    </source>
</evidence>
<dbReference type="Pfam" id="PF02806">
    <property type="entry name" value="Alpha-amylase_C"/>
    <property type="match status" value="1"/>
</dbReference>
<evidence type="ECO:0000256" key="5">
    <source>
        <dbReference type="ARBA" id="ARBA00022600"/>
    </source>
</evidence>
<dbReference type="InterPro" id="IPR006048">
    <property type="entry name" value="A-amylase/branching_C"/>
</dbReference>
<keyword evidence="6 10" id="KW-0328">Glycosyltransferase</keyword>
<dbReference type="InterPro" id="IPR013780">
    <property type="entry name" value="Glyco_hydro_b"/>
</dbReference>
<dbReference type="Pfam" id="PF02922">
    <property type="entry name" value="CBM_48"/>
    <property type="match status" value="1"/>
</dbReference>
<feature type="active site" description="Proton donor" evidence="10 11">
    <location>
        <position position="465"/>
    </location>
</feature>
<dbReference type="CDD" id="cd11322">
    <property type="entry name" value="AmyAc_Glg_BE"/>
    <property type="match status" value="1"/>
</dbReference>
<feature type="domain" description="Glycosyl hydrolase family 13 catalytic" evidence="12">
    <location>
        <begin position="253"/>
        <end position="599"/>
    </location>
</feature>
<dbReference type="NCBIfam" id="TIGR01515">
    <property type="entry name" value="branching_enzym"/>
    <property type="match status" value="1"/>
</dbReference>